<dbReference type="OrthoDB" id="28487at2157"/>
<evidence type="ECO:0000313" key="2">
    <source>
        <dbReference type="EMBL" id="PWB87028.1"/>
    </source>
</evidence>
<comment type="caution">
    <text evidence="2">The sequence shown here is derived from an EMBL/GenBank/DDBJ whole genome shotgun (WGS) entry which is preliminary data.</text>
</comment>
<dbReference type="Pfam" id="PF13187">
    <property type="entry name" value="Fer4_9"/>
    <property type="match status" value="1"/>
</dbReference>
<dbReference type="GO" id="GO:0051536">
    <property type="term" value="F:iron-sulfur cluster binding"/>
    <property type="evidence" value="ECO:0007669"/>
    <property type="project" value="InterPro"/>
</dbReference>
<dbReference type="GO" id="GO:0050235">
    <property type="term" value="F:pyridoxal 4-dehydrogenase activity"/>
    <property type="evidence" value="ECO:0007669"/>
    <property type="project" value="UniProtKB-EC"/>
</dbReference>
<dbReference type="PANTHER" id="PTHR43312">
    <property type="entry name" value="D-THREO-ALDOSE 1-DEHYDROGENASE"/>
    <property type="match status" value="1"/>
</dbReference>
<dbReference type="InterPro" id="IPR023210">
    <property type="entry name" value="NADP_OxRdtase_dom"/>
</dbReference>
<dbReference type="Gene3D" id="1.10.1060.10">
    <property type="entry name" value="Alpha-helical ferredoxin"/>
    <property type="match status" value="1"/>
</dbReference>
<reference evidence="2 3" key="1">
    <citation type="submission" date="2017-03" db="EMBL/GenBank/DDBJ databases">
        <title>Genome sequence of Methanobrevibacter wosei.</title>
        <authorList>
            <person name="Poehlein A."/>
            <person name="Seedorf H."/>
            <person name="Daniel R."/>
        </authorList>
    </citation>
    <scope>NUCLEOTIDE SEQUENCE [LARGE SCALE GENOMIC DNA]</scope>
    <source>
        <strain evidence="2 3">DSM 11979</strain>
    </source>
</reference>
<dbReference type="CDD" id="cd19096">
    <property type="entry name" value="AKR_Fe-S_oxidoreductase"/>
    <property type="match status" value="1"/>
</dbReference>
<evidence type="ECO:0000313" key="3">
    <source>
        <dbReference type="Proteomes" id="UP000245577"/>
    </source>
</evidence>
<evidence type="ECO:0000259" key="1">
    <source>
        <dbReference type="PROSITE" id="PS51379"/>
    </source>
</evidence>
<sequence>MKKRLIKKTGDKVSPLGFGAMRLPLKNGKIDREVAKKLIYHGIDNGINFIDTAALYGNGDSEKFLGEVLVGEYKDKVLLSTKLPVYKIKKHEQMNKTLNKQLERLNRDSIDYYFLHNIDLENMNRLLKLNVIKFLTEAKKEGKIKHVGFSYHGKSREFPLIVDSYDWDCVMVQYNFMDSNTQVDIDGVKHAYEKGLGIFIMEPLKGGILAGKMPNKASKILNKQDPEKSTTEWSLSWVLNHPEVSCVLSGMNEISQIDENIAIASKVESNSLTSGEIETLDKVKEVMQDLLKINCTSCGYCMPCPRKVNIPECIKIYNEKYLFNQKGLLTDAFINYFTSVGGVMNEKGNAGLCTSCGVCIEKCPQHLDIPKELKKVKNEFEGHGFNFKLWFIKNIGMPIYQKFF</sequence>
<dbReference type="EMBL" id="MZGU01000002">
    <property type="protein sequence ID" value="PWB87028.1"/>
    <property type="molecule type" value="Genomic_DNA"/>
</dbReference>
<dbReference type="PROSITE" id="PS51379">
    <property type="entry name" value="4FE4S_FER_2"/>
    <property type="match status" value="1"/>
</dbReference>
<dbReference type="InterPro" id="IPR017900">
    <property type="entry name" value="4Fe4S_Fe_S_CS"/>
</dbReference>
<name>A0A2U1S9D2_9EURY</name>
<proteinExistence type="predicted"/>
<dbReference type="Gene3D" id="3.20.20.100">
    <property type="entry name" value="NADP-dependent oxidoreductase domain"/>
    <property type="match status" value="1"/>
</dbReference>
<dbReference type="EC" id="1.1.1.107" evidence="2"/>
<dbReference type="SUPFAM" id="SSF46548">
    <property type="entry name" value="alpha-helical ferredoxin"/>
    <property type="match status" value="1"/>
</dbReference>
<accession>A0A2U1S9D2</accession>
<dbReference type="InterPro" id="IPR053135">
    <property type="entry name" value="AKR2_Oxidoreductase"/>
</dbReference>
<dbReference type="AlphaFoldDB" id="A0A2U1S9D2"/>
<organism evidence="2 3">
    <name type="scientific">Methanobrevibacter woesei</name>
    <dbReference type="NCBI Taxonomy" id="190976"/>
    <lineage>
        <taxon>Archaea</taxon>
        <taxon>Methanobacteriati</taxon>
        <taxon>Methanobacteriota</taxon>
        <taxon>Methanomada group</taxon>
        <taxon>Methanobacteria</taxon>
        <taxon>Methanobacteriales</taxon>
        <taxon>Methanobacteriaceae</taxon>
        <taxon>Methanobrevibacter</taxon>
    </lineage>
</organism>
<gene>
    <name evidence="2" type="primary">pld1</name>
    <name evidence="2" type="ORF">MBBWO_01420</name>
</gene>
<protein>
    <submittedName>
        <fullName evidence="2">Pyridoxal 4-dehydrogenase</fullName>
        <ecNumber evidence="2">1.1.1.107</ecNumber>
    </submittedName>
</protein>
<keyword evidence="3" id="KW-1185">Reference proteome</keyword>
<dbReference type="Proteomes" id="UP000245577">
    <property type="component" value="Unassembled WGS sequence"/>
</dbReference>
<dbReference type="InterPro" id="IPR017896">
    <property type="entry name" value="4Fe4S_Fe-S-bd"/>
</dbReference>
<feature type="domain" description="4Fe-4S ferredoxin-type" evidence="1">
    <location>
        <begin position="344"/>
        <end position="372"/>
    </location>
</feature>
<keyword evidence="2" id="KW-0560">Oxidoreductase</keyword>
<dbReference type="InterPro" id="IPR036812">
    <property type="entry name" value="NAD(P)_OxRdtase_dom_sf"/>
</dbReference>
<dbReference type="PANTHER" id="PTHR43312:SF2">
    <property type="entry name" value="OXIDOREDUCTASE"/>
    <property type="match status" value="1"/>
</dbReference>
<dbReference type="SUPFAM" id="SSF51430">
    <property type="entry name" value="NAD(P)-linked oxidoreductase"/>
    <property type="match status" value="1"/>
</dbReference>
<dbReference type="RefSeq" id="WP_116668975.1">
    <property type="nucleotide sequence ID" value="NZ_MZGU01000002.1"/>
</dbReference>
<dbReference type="PROSITE" id="PS00198">
    <property type="entry name" value="4FE4S_FER_1"/>
    <property type="match status" value="1"/>
</dbReference>
<dbReference type="InterPro" id="IPR009051">
    <property type="entry name" value="Helical_ferredxn"/>
</dbReference>
<dbReference type="Pfam" id="PF00248">
    <property type="entry name" value="Aldo_ket_red"/>
    <property type="match status" value="1"/>
</dbReference>